<dbReference type="InterPro" id="IPR041469">
    <property type="entry name" value="Subtilisin-like_FN3"/>
</dbReference>
<feature type="signal peptide" evidence="9">
    <location>
        <begin position="1"/>
        <end position="26"/>
    </location>
</feature>
<dbReference type="Pfam" id="PF00082">
    <property type="entry name" value="Peptidase_S8"/>
    <property type="match status" value="1"/>
</dbReference>
<name>A0ABR0V026_REHGL</name>
<protein>
    <submittedName>
        <fullName evidence="13">Uncharacterized protein</fullName>
    </submittedName>
</protein>
<dbReference type="SUPFAM" id="SSF52743">
    <property type="entry name" value="Subtilisin-like"/>
    <property type="match status" value="1"/>
</dbReference>
<comment type="caution">
    <text evidence="13">The sequence shown here is derived from an EMBL/GenBank/DDBJ whole genome shotgun (WGS) entry which is preliminary data.</text>
</comment>
<keyword evidence="14" id="KW-1185">Reference proteome</keyword>
<evidence type="ECO:0000313" key="14">
    <source>
        <dbReference type="Proteomes" id="UP001318860"/>
    </source>
</evidence>
<evidence type="ECO:0000256" key="4">
    <source>
        <dbReference type="ARBA" id="ARBA00022801"/>
    </source>
</evidence>
<comment type="caution">
    <text evidence="6">Lacks conserved residue(s) required for the propagation of feature annotation.</text>
</comment>
<dbReference type="Gene3D" id="3.40.50.200">
    <property type="entry name" value="Peptidase S8/S53 domain"/>
    <property type="match status" value="3"/>
</dbReference>
<evidence type="ECO:0000256" key="7">
    <source>
        <dbReference type="SAM" id="MobiDB-lite"/>
    </source>
</evidence>
<feature type="domain" description="Inhibitor I9" evidence="11">
    <location>
        <begin position="30"/>
        <end position="92"/>
    </location>
</feature>
<dbReference type="PRINTS" id="PR00723">
    <property type="entry name" value="SUBTILISIN"/>
</dbReference>
<dbReference type="Gene3D" id="3.50.30.30">
    <property type="match status" value="1"/>
</dbReference>
<evidence type="ECO:0000256" key="2">
    <source>
        <dbReference type="ARBA" id="ARBA00022670"/>
    </source>
</evidence>
<dbReference type="PANTHER" id="PTHR10795">
    <property type="entry name" value="PROPROTEIN CONVERTASE SUBTILISIN/KEXIN"/>
    <property type="match status" value="1"/>
</dbReference>
<feature type="domain" description="Subtilisin-like protease fibronectin type-III" evidence="12">
    <location>
        <begin position="573"/>
        <end position="629"/>
    </location>
</feature>
<keyword evidence="8" id="KW-0812">Transmembrane</keyword>
<evidence type="ECO:0000256" key="5">
    <source>
        <dbReference type="ARBA" id="ARBA00022825"/>
    </source>
</evidence>
<dbReference type="PROSITE" id="PS00138">
    <property type="entry name" value="SUBTILASE_SER"/>
    <property type="match status" value="1"/>
</dbReference>
<dbReference type="InterPro" id="IPR000209">
    <property type="entry name" value="Peptidase_S8/S53_dom"/>
</dbReference>
<keyword evidence="3 9" id="KW-0732">Signal</keyword>
<dbReference type="InterPro" id="IPR036852">
    <property type="entry name" value="Peptidase_S8/S53_dom_sf"/>
</dbReference>
<evidence type="ECO:0000259" key="10">
    <source>
        <dbReference type="Pfam" id="PF00082"/>
    </source>
</evidence>
<keyword evidence="8" id="KW-1133">Transmembrane helix</keyword>
<keyword evidence="2" id="KW-0645">Protease</keyword>
<reference evidence="13 14" key="1">
    <citation type="journal article" date="2021" name="Comput. Struct. Biotechnol. J.">
        <title>De novo genome assembly of the potent medicinal plant Rehmannia glutinosa using nanopore technology.</title>
        <authorList>
            <person name="Ma L."/>
            <person name="Dong C."/>
            <person name="Song C."/>
            <person name="Wang X."/>
            <person name="Zheng X."/>
            <person name="Niu Y."/>
            <person name="Chen S."/>
            <person name="Feng W."/>
        </authorList>
    </citation>
    <scope>NUCLEOTIDE SEQUENCE [LARGE SCALE GENOMIC DNA]</scope>
    <source>
        <strain evidence="13">DH-2019</strain>
    </source>
</reference>
<accession>A0ABR0V026</accession>
<sequence length="809" mass="88068">MGSSRNSQKMVLYLFLFLAVISPSFSSKLYVVYMGSSGSDGPDEILRQNHQMLTTLHRGSVEQAKASHVYSYRHGFRGFAAKLTEEQASEVAGKYFILLLNSMYYWDNKPEMPGVVSVFPNTRRSLHTTHSWDFMGLLGEETMEIPGYSTKNQVNVIIGFIDTGIWPESPSFSDAGMPPVPAGWKGQCQPGEASNSSSLLVTVVTQLQLPQAFVNNMNYKGLAAGGARGGAPMARIAVYKTCWSSACYDVDLLAAFDDAIRDGVHIISMSLGADSPQGDYFNDAISVGSFHAGESLSLSKMNASARIISASEAYAGYFTPYQSSYCLESSLNITKAKDKVLVCRHAGSSTESKLAKGAVVKEAGGIGMILIDEADRDIAIPFSIPAAIVGNRIGYKILSYINSTRIPSCSSSRTIFLKGPNALTPEILKPDVLAPGLNILAAWSPATANMNFNVLSGTSMACPHVTGIVALIKSVHASWSPSAIKSAIMTTATTLDKHRKPITAGPDGRKANPFDMGSGFVNPTQVLNPGLIYDATTSDYKAFLCSLGYTDRSLHLITRDNSTCNKAFTKASNLNYPSITVPNLQNSFSVFRTVTFVGRPRSVYKAVVFPPTGVNVTVVPKRLVFNRSNSVWYGRYEDSKVFNSRHQNSSLLFKAKAYPNKQNFKQFRRRSFSVVAATEGSAKNPSKSKEDDNDNGGDPSVPSWAKPDSDELPPWARQETQKDSSTFEIPFFVYLLASAITAIAAIGSIFEYVNQKPVFGVLNSDSVFYAPLLGFFVFTGIPSSAFLWFKSVQAANKEAEEQDRRDGYL</sequence>
<keyword evidence="8" id="KW-0472">Membrane</keyword>
<evidence type="ECO:0000313" key="13">
    <source>
        <dbReference type="EMBL" id="KAK6127575.1"/>
    </source>
</evidence>
<evidence type="ECO:0000256" key="1">
    <source>
        <dbReference type="ARBA" id="ARBA00011073"/>
    </source>
</evidence>
<dbReference type="InterPro" id="IPR023828">
    <property type="entry name" value="Peptidase_S8_Ser-AS"/>
</dbReference>
<keyword evidence="5" id="KW-0720">Serine protease</keyword>
<feature type="chain" id="PRO_5046302825" evidence="9">
    <location>
        <begin position="27"/>
        <end position="809"/>
    </location>
</feature>
<keyword evidence="4" id="KW-0378">Hydrolase</keyword>
<organism evidence="13 14">
    <name type="scientific">Rehmannia glutinosa</name>
    <name type="common">Chinese foxglove</name>
    <dbReference type="NCBI Taxonomy" id="99300"/>
    <lineage>
        <taxon>Eukaryota</taxon>
        <taxon>Viridiplantae</taxon>
        <taxon>Streptophyta</taxon>
        <taxon>Embryophyta</taxon>
        <taxon>Tracheophyta</taxon>
        <taxon>Spermatophyta</taxon>
        <taxon>Magnoliopsida</taxon>
        <taxon>eudicotyledons</taxon>
        <taxon>Gunneridae</taxon>
        <taxon>Pentapetalae</taxon>
        <taxon>asterids</taxon>
        <taxon>lamiids</taxon>
        <taxon>Lamiales</taxon>
        <taxon>Orobanchaceae</taxon>
        <taxon>Rehmannieae</taxon>
        <taxon>Rehmannia</taxon>
    </lineage>
</organism>
<dbReference type="Pfam" id="PF17766">
    <property type="entry name" value="fn3_6"/>
    <property type="match status" value="1"/>
</dbReference>
<feature type="domain" description="Peptidase S8/S53" evidence="10">
    <location>
        <begin position="217"/>
        <end position="496"/>
    </location>
</feature>
<dbReference type="PROSITE" id="PS51892">
    <property type="entry name" value="SUBTILASE"/>
    <property type="match status" value="1"/>
</dbReference>
<evidence type="ECO:0000259" key="11">
    <source>
        <dbReference type="Pfam" id="PF05922"/>
    </source>
</evidence>
<dbReference type="InterPro" id="IPR015500">
    <property type="entry name" value="Peptidase_S8_subtilisin-rel"/>
</dbReference>
<feature type="transmembrane region" description="Helical" evidence="8">
    <location>
        <begin position="766"/>
        <end position="789"/>
    </location>
</feature>
<dbReference type="Proteomes" id="UP001318860">
    <property type="component" value="Unassembled WGS sequence"/>
</dbReference>
<evidence type="ECO:0000259" key="12">
    <source>
        <dbReference type="Pfam" id="PF17766"/>
    </source>
</evidence>
<feature type="transmembrane region" description="Helical" evidence="8">
    <location>
        <begin position="731"/>
        <end position="754"/>
    </location>
</feature>
<dbReference type="Gene3D" id="2.60.40.2310">
    <property type="match status" value="1"/>
</dbReference>
<dbReference type="Pfam" id="PF05922">
    <property type="entry name" value="Inhibitor_I9"/>
    <property type="match status" value="1"/>
</dbReference>
<comment type="similarity">
    <text evidence="1 6">Belongs to the peptidase S8 family.</text>
</comment>
<dbReference type="Gene3D" id="3.30.70.80">
    <property type="entry name" value="Peptidase S8 propeptide/proteinase inhibitor I9"/>
    <property type="match status" value="1"/>
</dbReference>
<gene>
    <name evidence="13" type="ORF">DH2020_038693</name>
</gene>
<evidence type="ECO:0000256" key="8">
    <source>
        <dbReference type="SAM" id="Phobius"/>
    </source>
</evidence>
<dbReference type="InterPro" id="IPR010259">
    <property type="entry name" value="S8pro/Inhibitor_I9"/>
</dbReference>
<feature type="region of interest" description="Disordered" evidence="7">
    <location>
        <begin position="676"/>
        <end position="721"/>
    </location>
</feature>
<proteinExistence type="inferred from homology"/>
<dbReference type="EMBL" id="JABTTQ020001873">
    <property type="protein sequence ID" value="KAK6127575.1"/>
    <property type="molecule type" value="Genomic_DNA"/>
</dbReference>
<evidence type="ECO:0000256" key="6">
    <source>
        <dbReference type="PROSITE-ProRule" id="PRU01240"/>
    </source>
</evidence>
<dbReference type="InterPro" id="IPR045051">
    <property type="entry name" value="SBT"/>
</dbReference>
<evidence type="ECO:0000256" key="9">
    <source>
        <dbReference type="SAM" id="SignalP"/>
    </source>
</evidence>
<dbReference type="InterPro" id="IPR037045">
    <property type="entry name" value="S8pro/Inhibitor_I9_sf"/>
</dbReference>
<evidence type="ECO:0000256" key="3">
    <source>
        <dbReference type="ARBA" id="ARBA00022729"/>
    </source>
</evidence>